<dbReference type="Proteomes" id="UP000240357">
    <property type="component" value="Unassembled WGS sequence"/>
</dbReference>
<reference evidence="2 3" key="1">
    <citation type="submission" date="2018-03" db="EMBL/GenBank/DDBJ databases">
        <title>Adhaeribacter sp. HMF7605 Genome sequencing and assembly.</title>
        <authorList>
            <person name="Kang H."/>
            <person name="Kang J."/>
            <person name="Cha I."/>
            <person name="Kim H."/>
            <person name="Joh K."/>
        </authorList>
    </citation>
    <scope>NUCLEOTIDE SEQUENCE [LARGE SCALE GENOMIC DNA]</scope>
    <source>
        <strain evidence="2 3">HMF7605</strain>
    </source>
</reference>
<proteinExistence type="predicted"/>
<evidence type="ECO:0000313" key="2">
    <source>
        <dbReference type="EMBL" id="PSR56275.1"/>
    </source>
</evidence>
<dbReference type="OrthoDB" id="9811746at2"/>
<keyword evidence="1" id="KW-1133">Transmembrane helix</keyword>
<dbReference type="EMBL" id="PYFT01000001">
    <property type="protein sequence ID" value="PSR56275.1"/>
    <property type="molecule type" value="Genomic_DNA"/>
</dbReference>
<keyword evidence="1" id="KW-0472">Membrane</keyword>
<keyword evidence="1" id="KW-0812">Transmembrane</keyword>
<sequence>MDPKGYSSLYFSANLASIKTQKSYLGAIKIYLLLLIISAIITQFDPKEVIWSIFSAKRYGHGLTGMNSGKIIDALEGKDIGWCNHDGTPGTPNWSLERVKCQ</sequence>
<keyword evidence="3" id="KW-1185">Reference proteome</keyword>
<evidence type="ECO:0000313" key="3">
    <source>
        <dbReference type="Proteomes" id="UP000240357"/>
    </source>
</evidence>
<protein>
    <submittedName>
        <fullName evidence="2">Uncharacterized protein</fullName>
    </submittedName>
</protein>
<comment type="caution">
    <text evidence="2">The sequence shown here is derived from an EMBL/GenBank/DDBJ whole genome shotgun (WGS) entry which is preliminary data.</text>
</comment>
<dbReference type="RefSeq" id="WP_106932453.1">
    <property type="nucleotide sequence ID" value="NZ_PYFT01000001.1"/>
</dbReference>
<feature type="transmembrane region" description="Helical" evidence="1">
    <location>
        <begin position="24"/>
        <end position="44"/>
    </location>
</feature>
<gene>
    <name evidence="2" type="ORF">AHMF7605_23625</name>
</gene>
<evidence type="ECO:0000256" key="1">
    <source>
        <dbReference type="SAM" id="Phobius"/>
    </source>
</evidence>
<dbReference type="AlphaFoldDB" id="A0A2T2YLD3"/>
<organism evidence="2 3">
    <name type="scientific">Adhaeribacter arboris</name>
    <dbReference type="NCBI Taxonomy" id="2072846"/>
    <lineage>
        <taxon>Bacteria</taxon>
        <taxon>Pseudomonadati</taxon>
        <taxon>Bacteroidota</taxon>
        <taxon>Cytophagia</taxon>
        <taxon>Cytophagales</taxon>
        <taxon>Hymenobacteraceae</taxon>
        <taxon>Adhaeribacter</taxon>
    </lineage>
</organism>
<accession>A0A2T2YLD3</accession>
<name>A0A2T2YLD3_9BACT</name>